<evidence type="ECO:0000313" key="2">
    <source>
        <dbReference type="EMBL" id="MFF0009569.1"/>
    </source>
</evidence>
<organism evidence="2 3">
    <name type="scientific">Streptomyces tibetensis</name>
    <dbReference type="NCBI Taxonomy" id="2382123"/>
    <lineage>
        <taxon>Bacteria</taxon>
        <taxon>Bacillati</taxon>
        <taxon>Actinomycetota</taxon>
        <taxon>Actinomycetes</taxon>
        <taxon>Kitasatosporales</taxon>
        <taxon>Streptomycetaceae</taxon>
        <taxon>Streptomyces</taxon>
    </lineage>
</organism>
<evidence type="ECO:0000256" key="1">
    <source>
        <dbReference type="SAM" id="MobiDB-lite"/>
    </source>
</evidence>
<gene>
    <name evidence="2" type="ORF">ACFYQT_39945</name>
</gene>
<protein>
    <recommendedName>
        <fullName evidence="4">DksA C4-type domain-containing protein</fullName>
    </recommendedName>
</protein>
<comment type="caution">
    <text evidence="2">The sequence shown here is derived from an EMBL/GenBank/DDBJ whole genome shotgun (WGS) entry which is preliminary data.</text>
</comment>
<evidence type="ECO:0008006" key="4">
    <source>
        <dbReference type="Google" id="ProtNLM"/>
    </source>
</evidence>
<feature type="region of interest" description="Disordered" evidence="1">
    <location>
        <begin position="1"/>
        <end position="20"/>
    </location>
</feature>
<accession>A0ABW6N8L3</accession>
<evidence type="ECO:0000313" key="3">
    <source>
        <dbReference type="Proteomes" id="UP001601422"/>
    </source>
</evidence>
<dbReference type="EMBL" id="JBIAJP010000021">
    <property type="protein sequence ID" value="MFF0009569.1"/>
    <property type="molecule type" value="Genomic_DNA"/>
</dbReference>
<sequence>MSTPISDRPKPPAPECASSQVGPCRGCGHPTHRYGLGGLPLCVLCTRQIEAWRAGRK</sequence>
<proteinExistence type="predicted"/>
<reference evidence="2 3" key="1">
    <citation type="submission" date="2024-10" db="EMBL/GenBank/DDBJ databases">
        <title>The Natural Products Discovery Center: Release of the First 8490 Sequenced Strains for Exploring Actinobacteria Biosynthetic Diversity.</title>
        <authorList>
            <person name="Kalkreuter E."/>
            <person name="Kautsar S.A."/>
            <person name="Yang D."/>
            <person name="Bader C.D."/>
            <person name="Teijaro C.N."/>
            <person name="Fluegel L."/>
            <person name="Davis C.M."/>
            <person name="Simpson J.R."/>
            <person name="Lauterbach L."/>
            <person name="Steele A.D."/>
            <person name="Gui C."/>
            <person name="Meng S."/>
            <person name="Li G."/>
            <person name="Viehrig K."/>
            <person name="Ye F."/>
            <person name="Su P."/>
            <person name="Kiefer A.F."/>
            <person name="Nichols A."/>
            <person name="Cepeda A.J."/>
            <person name="Yan W."/>
            <person name="Fan B."/>
            <person name="Jiang Y."/>
            <person name="Adhikari A."/>
            <person name="Zheng C.-J."/>
            <person name="Schuster L."/>
            <person name="Cowan T.M."/>
            <person name="Smanski M.J."/>
            <person name="Chevrette M.G."/>
            <person name="De Carvalho L.P.S."/>
            <person name="Shen B."/>
        </authorList>
    </citation>
    <scope>NUCLEOTIDE SEQUENCE [LARGE SCALE GENOMIC DNA]</scope>
    <source>
        <strain evidence="2 3">NPDC005497</strain>
    </source>
</reference>
<keyword evidence="3" id="KW-1185">Reference proteome</keyword>
<name>A0ABW6N8L3_9ACTN</name>
<dbReference type="Proteomes" id="UP001601422">
    <property type="component" value="Unassembled WGS sequence"/>
</dbReference>
<dbReference type="RefSeq" id="WP_389835496.1">
    <property type="nucleotide sequence ID" value="NZ_JBIAJP010000021.1"/>
</dbReference>